<dbReference type="InterPro" id="IPR003425">
    <property type="entry name" value="CCB3/YggT"/>
</dbReference>
<comment type="caution">
    <text evidence="3">The sequence shown here is derived from an EMBL/GenBank/DDBJ whole genome shotgun (WGS) entry which is preliminary data.</text>
</comment>
<feature type="transmembrane region" description="Helical" evidence="2">
    <location>
        <begin position="96"/>
        <end position="114"/>
    </location>
</feature>
<dbReference type="PANTHER" id="PTHR33219">
    <property type="entry name" value="YLMG HOMOLOG PROTEIN 2, CHLOROPLASTIC"/>
    <property type="match status" value="1"/>
</dbReference>
<dbReference type="eggNOG" id="COG0762">
    <property type="taxonomic scope" value="Bacteria"/>
</dbReference>
<dbReference type="Pfam" id="PF02325">
    <property type="entry name" value="CCB3_YggT"/>
    <property type="match status" value="1"/>
</dbReference>
<dbReference type="PANTHER" id="PTHR33219:SF14">
    <property type="entry name" value="PROTEIN COFACTOR ASSEMBLY OF COMPLEX C SUBUNIT B CCB3, CHLOROPLASTIC-RELATED"/>
    <property type="match status" value="1"/>
</dbReference>
<protein>
    <submittedName>
        <fullName evidence="3">Putative integral membrane protein</fullName>
    </submittedName>
</protein>
<name>R0D2B0_CAUVI</name>
<dbReference type="AlphaFoldDB" id="R0D2B0"/>
<evidence type="ECO:0000256" key="2">
    <source>
        <dbReference type="SAM" id="Phobius"/>
    </source>
</evidence>
<reference evidence="3 4" key="1">
    <citation type="journal article" date="2013" name="Genome Announc.">
        <title>Draft Genome Sequence for Caulobacter sp. Strain OR37, a Bacterium Tolerant to Heavy Metals.</title>
        <authorList>
            <person name="Utturkar S.M."/>
            <person name="Bollmann A."/>
            <person name="Brzoska R.M."/>
            <person name="Klingeman D.M."/>
            <person name="Epstein S.E."/>
            <person name="Palumbo A.V."/>
            <person name="Brown S.D."/>
        </authorList>
    </citation>
    <scope>NUCLEOTIDE SEQUENCE [LARGE SCALE GENOMIC DNA]</scope>
    <source>
        <strain evidence="3 4">OR37</strain>
    </source>
</reference>
<dbReference type="STRING" id="1292034.OR37_01322"/>
<keyword evidence="2" id="KW-1133">Transmembrane helix</keyword>
<feature type="transmembrane region" description="Helical" evidence="2">
    <location>
        <begin position="31"/>
        <end position="64"/>
    </location>
</feature>
<evidence type="ECO:0000256" key="1">
    <source>
        <dbReference type="ARBA" id="ARBA00010894"/>
    </source>
</evidence>
<proteinExistence type="inferred from homology"/>
<dbReference type="GO" id="GO:0016020">
    <property type="term" value="C:membrane"/>
    <property type="evidence" value="ECO:0007669"/>
    <property type="project" value="InterPro"/>
</dbReference>
<dbReference type="EMBL" id="APMP01000005">
    <property type="protein sequence ID" value="ENZ82746.1"/>
    <property type="molecule type" value="Genomic_DNA"/>
</dbReference>
<evidence type="ECO:0000313" key="3">
    <source>
        <dbReference type="EMBL" id="ENZ82746.1"/>
    </source>
</evidence>
<accession>R0D2B0</accession>
<evidence type="ECO:0000313" key="4">
    <source>
        <dbReference type="Proteomes" id="UP000013063"/>
    </source>
</evidence>
<comment type="similarity">
    <text evidence="1">Belongs to the YggT family.</text>
</comment>
<sequence>MEPRVKRGYRDALSATARRGKKRERPDGKPMAPIINLVFFIIDALLDLLWWAIVISAILSWLFAFDVINRRNQFVYNAATFLDRVTDPILRPFRRIIPSIGGVDISPIIVLLLLRGVQMFILPALQGTLLRLVG</sequence>
<dbReference type="Proteomes" id="UP000013063">
    <property type="component" value="Unassembled WGS sequence"/>
</dbReference>
<keyword evidence="2" id="KW-0812">Transmembrane</keyword>
<organism evidence="3 4">
    <name type="scientific">Caulobacter vibrioides OR37</name>
    <dbReference type="NCBI Taxonomy" id="1292034"/>
    <lineage>
        <taxon>Bacteria</taxon>
        <taxon>Pseudomonadati</taxon>
        <taxon>Pseudomonadota</taxon>
        <taxon>Alphaproteobacteria</taxon>
        <taxon>Caulobacterales</taxon>
        <taxon>Caulobacteraceae</taxon>
        <taxon>Caulobacter</taxon>
    </lineage>
</organism>
<gene>
    <name evidence="3" type="ORF">OR37_01322</name>
</gene>
<keyword evidence="4" id="KW-1185">Reference proteome</keyword>
<keyword evidence="2" id="KW-0472">Membrane</keyword>
<dbReference type="PATRIC" id="fig|1292034.3.peg.1312"/>